<dbReference type="SMART" id="SM00066">
    <property type="entry name" value="GAL4"/>
    <property type="match status" value="1"/>
</dbReference>
<sequence length="613" mass="69135">MFLTWSRGTGPASLPSGSPDQSSLKVPKSKVRTRSGCNTCRRRRVKCDEVHPACMRCQRSNNRCSYELRLQWEDEMRMAGKCHGRTGVRSRRDSLQHAAAGDGESQKLTRANRKDKTHQHGDGDFLSICSPPSSHSPPPTRSCRRLSYHTHYESWKKVTSVSRTLPVLPWSVGIPDADDVCLSFYESVMCAVGVTVDDERYNPLRSTVMRLVFRSETAYYAVLMASAHYLRSFESRFDVMEMQIRQRVLGGLRRALMKEAWDWEDVLVPTIFLCSSAISNSCDASWVKHMTCFQLIVKEMTQSRRKAPHIPPFFISYFASHLVLAKSLFPIDEVLPVAEVPTSRIDNAPSTDAPKVSWTSTKDLAKVMREDSLHDIDIWTGLSGHMLLLINEVLSLKQDAQALNHQEHGVSAPQNVVEQRRSTLELKVTTLEARLATATQKVPVSLHQGNGSPESAHRCRLLEGTAEAYRLAAFLLLSEVASPAFLGYTLSTNRASAQTCDPTLRQQYVDRIFELVNEVVSSLDYLPVSWPLWPLFIASCCCPSDQESKTTALELFHAAKEKAPYENIPRALTLVELLWQRRELHGEGEGSIRIGQFEWEPVMEFLGWQTSFA</sequence>
<proteinExistence type="predicted"/>
<keyword evidence="5" id="KW-0539">Nucleus</keyword>
<feature type="compositionally biased region" description="Polar residues" evidence="6">
    <location>
        <begin position="15"/>
        <end position="24"/>
    </location>
</feature>
<comment type="subcellular location">
    <subcellularLocation>
        <location evidence="1">Nucleus</location>
    </subcellularLocation>
</comment>
<dbReference type="GO" id="GO:0045944">
    <property type="term" value="P:positive regulation of transcription by RNA polymerase II"/>
    <property type="evidence" value="ECO:0007669"/>
    <property type="project" value="TreeGrafter"/>
</dbReference>
<dbReference type="GO" id="GO:0008270">
    <property type="term" value="F:zinc ion binding"/>
    <property type="evidence" value="ECO:0007669"/>
    <property type="project" value="InterPro"/>
</dbReference>
<dbReference type="OrthoDB" id="5333823at2759"/>
<dbReference type="AlphaFoldDB" id="A0A5N5XHK9"/>
<gene>
    <name evidence="8" type="ORF">BDV29DRAFT_164252</name>
</gene>
<protein>
    <submittedName>
        <fullName evidence="8">Fungal-specific transcription factor domain-containing protein</fullName>
    </submittedName>
</protein>
<feature type="domain" description="Zn(2)-C6 fungal-type" evidence="7">
    <location>
        <begin position="36"/>
        <end position="66"/>
    </location>
</feature>
<dbReference type="CDD" id="cd00067">
    <property type="entry name" value="GAL4"/>
    <property type="match status" value="1"/>
</dbReference>
<dbReference type="InterPro" id="IPR001138">
    <property type="entry name" value="Zn2Cys6_DnaBD"/>
</dbReference>
<dbReference type="PROSITE" id="PS00463">
    <property type="entry name" value="ZN2_CY6_FUNGAL_1"/>
    <property type="match status" value="1"/>
</dbReference>
<feature type="compositionally biased region" description="Basic and acidic residues" evidence="6">
    <location>
        <begin position="104"/>
        <end position="123"/>
    </location>
</feature>
<evidence type="ECO:0000256" key="3">
    <source>
        <dbReference type="ARBA" id="ARBA00023125"/>
    </source>
</evidence>
<dbReference type="Pfam" id="PF00172">
    <property type="entry name" value="Zn_clus"/>
    <property type="match status" value="1"/>
</dbReference>
<feature type="region of interest" description="Disordered" evidence="6">
    <location>
        <begin position="83"/>
        <end position="142"/>
    </location>
</feature>
<dbReference type="GO" id="GO:0000976">
    <property type="term" value="F:transcription cis-regulatory region binding"/>
    <property type="evidence" value="ECO:0007669"/>
    <property type="project" value="TreeGrafter"/>
</dbReference>
<evidence type="ECO:0000256" key="2">
    <source>
        <dbReference type="ARBA" id="ARBA00023015"/>
    </source>
</evidence>
<dbReference type="PANTHER" id="PTHR37534:SF49">
    <property type="entry name" value="LYSINE BIOSYNTHESIS REGULATORY PROTEIN LYS14"/>
    <property type="match status" value="1"/>
</dbReference>
<evidence type="ECO:0000256" key="1">
    <source>
        <dbReference type="ARBA" id="ARBA00004123"/>
    </source>
</evidence>
<evidence type="ECO:0000256" key="6">
    <source>
        <dbReference type="SAM" id="MobiDB-lite"/>
    </source>
</evidence>
<organism evidence="8 9">
    <name type="scientific">Aspergillus leporis</name>
    <dbReference type="NCBI Taxonomy" id="41062"/>
    <lineage>
        <taxon>Eukaryota</taxon>
        <taxon>Fungi</taxon>
        <taxon>Dikarya</taxon>
        <taxon>Ascomycota</taxon>
        <taxon>Pezizomycotina</taxon>
        <taxon>Eurotiomycetes</taxon>
        <taxon>Eurotiomycetidae</taxon>
        <taxon>Eurotiales</taxon>
        <taxon>Aspergillaceae</taxon>
        <taxon>Aspergillus</taxon>
        <taxon>Aspergillus subgen. Circumdati</taxon>
    </lineage>
</organism>
<dbReference type="InterPro" id="IPR036864">
    <property type="entry name" value="Zn2-C6_fun-type_DNA-bd_sf"/>
</dbReference>
<keyword evidence="2" id="KW-0805">Transcription regulation</keyword>
<dbReference type="SUPFAM" id="SSF57701">
    <property type="entry name" value="Zn2/Cys6 DNA-binding domain"/>
    <property type="match status" value="1"/>
</dbReference>
<dbReference type="PANTHER" id="PTHR37534">
    <property type="entry name" value="TRANSCRIPTIONAL ACTIVATOR PROTEIN UGA3"/>
    <property type="match status" value="1"/>
</dbReference>
<dbReference type="GO" id="GO:0005634">
    <property type="term" value="C:nucleus"/>
    <property type="evidence" value="ECO:0007669"/>
    <property type="project" value="UniProtKB-SubCell"/>
</dbReference>
<accession>A0A5N5XHK9</accession>
<reference evidence="8 9" key="1">
    <citation type="submission" date="2019-04" db="EMBL/GenBank/DDBJ databases">
        <title>Friends and foes A comparative genomics study of 23 Aspergillus species from section Flavi.</title>
        <authorList>
            <consortium name="DOE Joint Genome Institute"/>
            <person name="Kjaerbolling I."/>
            <person name="Vesth T."/>
            <person name="Frisvad J.C."/>
            <person name="Nybo J.L."/>
            <person name="Theobald S."/>
            <person name="Kildgaard S."/>
            <person name="Isbrandt T."/>
            <person name="Kuo A."/>
            <person name="Sato A."/>
            <person name="Lyhne E.K."/>
            <person name="Kogle M.E."/>
            <person name="Wiebenga A."/>
            <person name="Kun R.S."/>
            <person name="Lubbers R.J."/>
            <person name="Makela M.R."/>
            <person name="Barry K."/>
            <person name="Chovatia M."/>
            <person name="Clum A."/>
            <person name="Daum C."/>
            <person name="Haridas S."/>
            <person name="He G."/>
            <person name="LaButti K."/>
            <person name="Lipzen A."/>
            <person name="Mondo S."/>
            <person name="Riley R."/>
            <person name="Salamov A."/>
            <person name="Simmons B.A."/>
            <person name="Magnuson J.K."/>
            <person name="Henrissat B."/>
            <person name="Mortensen U.H."/>
            <person name="Larsen T.O."/>
            <person name="Devries R.P."/>
            <person name="Grigoriev I.V."/>
            <person name="Machida M."/>
            <person name="Baker S.E."/>
            <person name="Andersen M.R."/>
        </authorList>
    </citation>
    <scope>NUCLEOTIDE SEQUENCE [LARGE SCALE GENOMIC DNA]</scope>
    <source>
        <strain evidence="8 9">CBS 151.66</strain>
    </source>
</reference>
<keyword evidence="4" id="KW-0804">Transcription</keyword>
<name>A0A5N5XHK9_9EURO</name>
<evidence type="ECO:0000313" key="8">
    <source>
        <dbReference type="EMBL" id="KAB8079735.1"/>
    </source>
</evidence>
<dbReference type="Gene3D" id="4.10.240.10">
    <property type="entry name" value="Zn(2)-C6 fungal-type DNA-binding domain"/>
    <property type="match status" value="1"/>
</dbReference>
<dbReference type="PROSITE" id="PS50048">
    <property type="entry name" value="ZN2_CY6_FUNGAL_2"/>
    <property type="match status" value="1"/>
</dbReference>
<evidence type="ECO:0000313" key="9">
    <source>
        <dbReference type="Proteomes" id="UP000326565"/>
    </source>
</evidence>
<evidence type="ECO:0000256" key="4">
    <source>
        <dbReference type="ARBA" id="ARBA00023163"/>
    </source>
</evidence>
<feature type="region of interest" description="Disordered" evidence="6">
    <location>
        <begin position="1"/>
        <end position="35"/>
    </location>
</feature>
<keyword evidence="9" id="KW-1185">Reference proteome</keyword>
<evidence type="ECO:0000259" key="7">
    <source>
        <dbReference type="PROSITE" id="PS50048"/>
    </source>
</evidence>
<dbReference type="InterPro" id="IPR021858">
    <property type="entry name" value="Fun_TF"/>
</dbReference>
<dbReference type="Pfam" id="PF11951">
    <property type="entry name" value="Fungal_trans_2"/>
    <property type="match status" value="1"/>
</dbReference>
<dbReference type="GO" id="GO:0000981">
    <property type="term" value="F:DNA-binding transcription factor activity, RNA polymerase II-specific"/>
    <property type="evidence" value="ECO:0007669"/>
    <property type="project" value="InterPro"/>
</dbReference>
<dbReference type="EMBL" id="ML732149">
    <property type="protein sequence ID" value="KAB8079735.1"/>
    <property type="molecule type" value="Genomic_DNA"/>
</dbReference>
<keyword evidence="3" id="KW-0238">DNA-binding</keyword>
<evidence type="ECO:0000256" key="5">
    <source>
        <dbReference type="ARBA" id="ARBA00023242"/>
    </source>
</evidence>
<dbReference type="Proteomes" id="UP000326565">
    <property type="component" value="Unassembled WGS sequence"/>
</dbReference>